<evidence type="ECO:0000313" key="3">
    <source>
        <dbReference type="Proteomes" id="UP000199202"/>
    </source>
</evidence>
<keyword evidence="1" id="KW-0812">Transmembrane</keyword>
<evidence type="ECO:0000313" key="2">
    <source>
        <dbReference type="EMBL" id="SDH48742.1"/>
    </source>
</evidence>
<dbReference type="EMBL" id="FNDJ01000002">
    <property type="protein sequence ID" value="SDH48742.1"/>
    <property type="molecule type" value="Genomic_DNA"/>
</dbReference>
<feature type="transmembrane region" description="Helical" evidence="1">
    <location>
        <begin position="12"/>
        <end position="29"/>
    </location>
</feature>
<dbReference type="AlphaFoldDB" id="A0A1G8CTC6"/>
<organism evidence="2 3">
    <name type="scientific">Nonomuraea jiangxiensis</name>
    <dbReference type="NCBI Taxonomy" id="633440"/>
    <lineage>
        <taxon>Bacteria</taxon>
        <taxon>Bacillati</taxon>
        <taxon>Actinomycetota</taxon>
        <taxon>Actinomycetes</taxon>
        <taxon>Streptosporangiales</taxon>
        <taxon>Streptosporangiaceae</taxon>
        <taxon>Nonomuraea</taxon>
    </lineage>
</organism>
<gene>
    <name evidence="2" type="ORF">SAMN05421869_102385</name>
</gene>
<dbReference type="STRING" id="633440.SAMN05421869_102385"/>
<sequence length="30" mass="3262">MHTAARRRTVAALRITLTTLIVLSLVIATV</sequence>
<accession>A0A1G8CTC6</accession>
<protein>
    <submittedName>
        <fullName evidence="2">Uncharacterized protein</fullName>
    </submittedName>
</protein>
<name>A0A1G8CTC6_9ACTN</name>
<reference evidence="2 3" key="1">
    <citation type="submission" date="2016-10" db="EMBL/GenBank/DDBJ databases">
        <authorList>
            <person name="de Groot N.N."/>
        </authorList>
    </citation>
    <scope>NUCLEOTIDE SEQUENCE [LARGE SCALE GENOMIC DNA]</scope>
    <source>
        <strain evidence="2 3">CGMCC 4.6533</strain>
    </source>
</reference>
<keyword evidence="1" id="KW-1133">Transmembrane helix</keyword>
<keyword evidence="1" id="KW-0472">Membrane</keyword>
<evidence type="ECO:0000256" key="1">
    <source>
        <dbReference type="SAM" id="Phobius"/>
    </source>
</evidence>
<keyword evidence="3" id="KW-1185">Reference proteome</keyword>
<dbReference type="Proteomes" id="UP000199202">
    <property type="component" value="Unassembled WGS sequence"/>
</dbReference>
<proteinExistence type="predicted"/>